<feature type="domain" description="Tyr recombinase" evidence="3">
    <location>
        <begin position="179"/>
        <end position="404"/>
    </location>
</feature>
<dbReference type="OrthoDB" id="6819422at2"/>
<name>A0A254NNA7_9BURK</name>
<dbReference type="PANTHER" id="PTHR30349">
    <property type="entry name" value="PHAGE INTEGRASE-RELATED"/>
    <property type="match status" value="1"/>
</dbReference>
<dbReference type="GO" id="GO:0015074">
    <property type="term" value="P:DNA integration"/>
    <property type="evidence" value="ECO:0007669"/>
    <property type="project" value="UniProtKB-KW"/>
</dbReference>
<evidence type="ECO:0000256" key="1">
    <source>
        <dbReference type="ARBA" id="ARBA00022908"/>
    </source>
</evidence>
<proteinExistence type="predicted"/>
<dbReference type="GO" id="GO:0006310">
    <property type="term" value="P:DNA recombination"/>
    <property type="evidence" value="ECO:0007669"/>
    <property type="project" value="UniProtKB-KW"/>
</dbReference>
<evidence type="ECO:0000259" key="3">
    <source>
        <dbReference type="PROSITE" id="PS51898"/>
    </source>
</evidence>
<dbReference type="PANTHER" id="PTHR30349:SF64">
    <property type="entry name" value="PROPHAGE INTEGRASE INTD-RELATED"/>
    <property type="match status" value="1"/>
</dbReference>
<protein>
    <recommendedName>
        <fullName evidence="3">Tyr recombinase domain-containing protein</fullName>
    </recommendedName>
</protein>
<dbReference type="Pfam" id="PF00589">
    <property type="entry name" value="Phage_integrase"/>
    <property type="match status" value="1"/>
</dbReference>
<dbReference type="InterPro" id="IPR013762">
    <property type="entry name" value="Integrase-like_cat_sf"/>
</dbReference>
<dbReference type="PROSITE" id="PS51898">
    <property type="entry name" value="TYR_RECOMBINASE"/>
    <property type="match status" value="1"/>
</dbReference>
<dbReference type="InterPro" id="IPR011010">
    <property type="entry name" value="DNA_brk_join_enz"/>
</dbReference>
<organism evidence="4 5">
    <name type="scientific">Roseateles puraquae</name>
    <dbReference type="NCBI Taxonomy" id="431059"/>
    <lineage>
        <taxon>Bacteria</taxon>
        <taxon>Pseudomonadati</taxon>
        <taxon>Pseudomonadota</taxon>
        <taxon>Betaproteobacteria</taxon>
        <taxon>Burkholderiales</taxon>
        <taxon>Sphaerotilaceae</taxon>
        <taxon>Roseateles</taxon>
    </lineage>
</organism>
<dbReference type="EMBL" id="NISI01000001">
    <property type="protein sequence ID" value="OWR05943.1"/>
    <property type="molecule type" value="Genomic_DNA"/>
</dbReference>
<reference evidence="4 5" key="1">
    <citation type="journal article" date="2007" name="Int. J. Syst. Evol. Microbiol.">
        <title>Description of Pelomonas aquatica sp. nov. and Pelomonas puraquae sp. nov., isolated from industrial and haemodialysis water.</title>
        <authorList>
            <person name="Gomila M."/>
            <person name="Bowien B."/>
            <person name="Falsen E."/>
            <person name="Moore E.R."/>
            <person name="Lalucat J."/>
        </authorList>
    </citation>
    <scope>NUCLEOTIDE SEQUENCE [LARGE SCALE GENOMIC DNA]</scope>
    <source>
        <strain evidence="4 5">CCUG 52769</strain>
    </source>
</reference>
<comment type="caution">
    <text evidence="4">The sequence shown here is derived from an EMBL/GenBank/DDBJ whole genome shotgun (WGS) entry which is preliminary data.</text>
</comment>
<dbReference type="Gene3D" id="1.10.443.10">
    <property type="entry name" value="Intergrase catalytic core"/>
    <property type="match status" value="1"/>
</dbReference>
<keyword evidence="5" id="KW-1185">Reference proteome</keyword>
<evidence type="ECO:0000313" key="4">
    <source>
        <dbReference type="EMBL" id="OWR05943.1"/>
    </source>
</evidence>
<dbReference type="AlphaFoldDB" id="A0A254NNA7"/>
<dbReference type="CDD" id="cd00397">
    <property type="entry name" value="DNA_BRE_C"/>
    <property type="match status" value="1"/>
</dbReference>
<gene>
    <name evidence="4" type="ORF">CDO81_05760</name>
</gene>
<dbReference type="Proteomes" id="UP000197446">
    <property type="component" value="Unassembled WGS sequence"/>
</dbReference>
<dbReference type="InterPro" id="IPR002104">
    <property type="entry name" value="Integrase_catalytic"/>
</dbReference>
<evidence type="ECO:0000256" key="2">
    <source>
        <dbReference type="ARBA" id="ARBA00023172"/>
    </source>
</evidence>
<dbReference type="RefSeq" id="WP_088482145.1">
    <property type="nucleotide sequence ID" value="NZ_NISI01000001.1"/>
</dbReference>
<accession>A0A254NNA7</accession>
<evidence type="ECO:0000313" key="5">
    <source>
        <dbReference type="Proteomes" id="UP000197446"/>
    </source>
</evidence>
<dbReference type="SUPFAM" id="SSF56349">
    <property type="entry name" value="DNA breaking-rejoining enzymes"/>
    <property type="match status" value="1"/>
</dbReference>
<dbReference type="GO" id="GO:0003677">
    <property type="term" value="F:DNA binding"/>
    <property type="evidence" value="ECO:0007669"/>
    <property type="project" value="InterPro"/>
</dbReference>
<sequence length="422" mass="48019">MSLSQSLPFQLAKALLPNGERRPYLVGRDGMEDDYCSLFVISTLRNRGLSVASQEAALNAVNVLSGFCQVNQIDLAGRLRAGKYLTSIECEALSNFARQSFGAEAKRYQKVVALGRVRRGYAYAVPSVARHTHFKRLTHIADFVEWMAKYLLTHLSPDRMLRIAEMREDVLRHRGIASPVRDDFDDEEFTQRHNQALNDVIAPGGERNPFRPELQLRNLLLVELLRQTGIRRGEVLSLQVRDVDHVKRQITVRRRHDATDDPRVDQPVAKTDGRTIPMSVYLTELIVQYVAQRRTVPGATKHRYLFVTHKSGPTQGQPMSKAALKEVFETLSASDERLSNVRTHLLRHFFSSELAKLQHESRADDNSKDLHRRVRNYLAGRKQHSEVDAVYTQVETKRQARAAVLALQDRMAGRNVLPRGEA</sequence>
<dbReference type="InterPro" id="IPR050090">
    <property type="entry name" value="Tyrosine_recombinase_XerCD"/>
</dbReference>
<keyword evidence="1" id="KW-0229">DNA integration</keyword>
<keyword evidence="2" id="KW-0233">DNA recombination</keyword>